<accession>A0A7S3EU58</accession>
<dbReference type="AlphaFoldDB" id="A0A7S3EU58"/>
<dbReference type="Gene3D" id="3.30.200.20">
    <property type="entry name" value="Phosphorylase Kinase, domain 1"/>
    <property type="match status" value="1"/>
</dbReference>
<dbReference type="InterPro" id="IPR008271">
    <property type="entry name" value="Ser/Thr_kinase_AS"/>
</dbReference>
<keyword evidence="3" id="KW-0547">Nucleotide-binding</keyword>
<sequence length="264" mass="28921">VLLLLARESRGSSDSNLFVQLIACGQDLQSQQLVMTAVLGGELFDLLQETGEMRDSEVQFYAACIVMALQHLHSLGIVYRDLKTENVLLSGGFTHALAGWPVLADFGLSNWIKNDGSSLQTFCGTPAFIAPEVAAQTGYGSAADWWSLGVLIYQCLTLTTPFEGPNPGATIDNIVHGRRAPPPQELSQVTSDIVDALLHPDPAIRLGGPLQRNEVRVHPFFWGFDWTQIEKRQMTPPHAAHCRRRALAVTQQRSLVLPPLSSLI</sequence>
<dbReference type="GO" id="GO:0005952">
    <property type="term" value="C:cAMP-dependent protein kinase complex"/>
    <property type="evidence" value="ECO:0007669"/>
    <property type="project" value="TreeGrafter"/>
</dbReference>
<proteinExistence type="predicted"/>
<dbReference type="PROSITE" id="PS00108">
    <property type="entry name" value="PROTEIN_KINASE_ST"/>
    <property type="match status" value="1"/>
</dbReference>
<dbReference type="Gene3D" id="1.10.510.10">
    <property type="entry name" value="Transferase(Phosphotransferase) domain 1"/>
    <property type="match status" value="1"/>
</dbReference>
<evidence type="ECO:0000256" key="2">
    <source>
        <dbReference type="ARBA" id="ARBA00022679"/>
    </source>
</evidence>
<protein>
    <recommendedName>
        <fullName evidence="6">Protein kinase domain-containing protein</fullName>
    </recommendedName>
</protein>
<dbReference type="SMART" id="SM00220">
    <property type="entry name" value="S_TKc"/>
    <property type="match status" value="1"/>
</dbReference>
<dbReference type="PANTHER" id="PTHR24353">
    <property type="entry name" value="CYCLIC NUCLEOTIDE-DEPENDENT PROTEIN KINASE"/>
    <property type="match status" value="1"/>
</dbReference>
<keyword evidence="5" id="KW-0067">ATP-binding</keyword>
<evidence type="ECO:0000256" key="3">
    <source>
        <dbReference type="ARBA" id="ARBA00022741"/>
    </source>
</evidence>
<keyword evidence="4" id="KW-0418">Kinase</keyword>
<dbReference type="PANTHER" id="PTHR24353:SF143">
    <property type="entry name" value="PROTEIN KINASE DOMAIN-CONTAINING PROTEIN"/>
    <property type="match status" value="1"/>
</dbReference>
<dbReference type="Pfam" id="PF00069">
    <property type="entry name" value="Pkinase"/>
    <property type="match status" value="1"/>
</dbReference>
<organism evidence="7">
    <name type="scientific">Haptolina ericina</name>
    <dbReference type="NCBI Taxonomy" id="156174"/>
    <lineage>
        <taxon>Eukaryota</taxon>
        <taxon>Haptista</taxon>
        <taxon>Haptophyta</taxon>
        <taxon>Prymnesiophyceae</taxon>
        <taxon>Prymnesiales</taxon>
        <taxon>Prymnesiaceae</taxon>
        <taxon>Haptolina</taxon>
    </lineage>
</organism>
<evidence type="ECO:0000256" key="4">
    <source>
        <dbReference type="ARBA" id="ARBA00022777"/>
    </source>
</evidence>
<evidence type="ECO:0000259" key="6">
    <source>
        <dbReference type="PROSITE" id="PS50011"/>
    </source>
</evidence>
<keyword evidence="2" id="KW-0808">Transferase</keyword>
<feature type="non-terminal residue" evidence="7">
    <location>
        <position position="1"/>
    </location>
</feature>
<evidence type="ECO:0000313" key="7">
    <source>
        <dbReference type="EMBL" id="CAE0105530.1"/>
    </source>
</evidence>
<reference evidence="7" key="1">
    <citation type="submission" date="2021-01" db="EMBL/GenBank/DDBJ databases">
        <authorList>
            <person name="Corre E."/>
            <person name="Pelletier E."/>
            <person name="Niang G."/>
            <person name="Scheremetjew M."/>
            <person name="Finn R."/>
            <person name="Kale V."/>
            <person name="Holt S."/>
            <person name="Cochrane G."/>
            <person name="Meng A."/>
            <person name="Brown T."/>
            <person name="Cohen L."/>
        </authorList>
    </citation>
    <scope>NUCLEOTIDE SEQUENCE</scope>
    <source>
        <strain evidence="7">CCMP281</strain>
    </source>
</reference>
<dbReference type="GO" id="GO:0005524">
    <property type="term" value="F:ATP binding"/>
    <property type="evidence" value="ECO:0007669"/>
    <property type="project" value="UniProtKB-KW"/>
</dbReference>
<evidence type="ECO:0000256" key="1">
    <source>
        <dbReference type="ARBA" id="ARBA00022527"/>
    </source>
</evidence>
<feature type="domain" description="Protein kinase" evidence="6">
    <location>
        <begin position="1"/>
        <end position="221"/>
    </location>
</feature>
<dbReference type="InterPro" id="IPR011009">
    <property type="entry name" value="Kinase-like_dom_sf"/>
</dbReference>
<evidence type="ECO:0000256" key="5">
    <source>
        <dbReference type="ARBA" id="ARBA00022840"/>
    </source>
</evidence>
<keyword evidence="1" id="KW-0723">Serine/threonine-protein kinase</keyword>
<dbReference type="GO" id="GO:0004691">
    <property type="term" value="F:cAMP-dependent protein kinase activity"/>
    <property type="evidence" value="ECO:0007669"/>
    <property type="project" value="TreeGrafter"/>
</dbReference>
<dbReference type="EMBL" id="HBHX01011145">
    <property type="protein sequence ID" value="CAE0105530.1"/>
    <property type="molecule type" value="Transcribed_RNA"/>
</dbReference>
<gene>
    <name evidence="7" type="ORF">HERI1096_LOCUS6188</name>
</gene>
<dbReference type="InterPro" id="IPR000719">
    <property type="entry name" value="Prot_kinase_dom"/>
</dbReference>
<dbReference type="SUPFAM" id="SSF56112">
    <property type="entry name" value="Protein kinase-like (PK-like)"/>
    <property type="match status" value="1"/>
</dbReference>
<name>A0A7S3EU58_9EUKA</name>
<dbReference type="PROSITE" id="PS50011">
    <property type="entry name" value="PROTEIN_KINASE_DOM"/>
    <property type="match status" value="1"/>
</dbReference>